<evidence type="ECO:0000313" key="1">
    <source>
        <dbReference type="EMBL" id="AYQ56744.1"/>
    </source>
</evidence>
<gene>
    <name evidence="1" type="ORF">MS2017_1033</name>
</gene>
<accession>A0A3G3IMF0</accession>
<dbReference type="Proteomes" id="UP000278334">
    <property type="component" value="Chromosome"/>
</dbReference>
<dbReference type="AlphaFoldDB" id="A0A3G3IMF0"/>
<dbReference type="KEGG" id="bthg:MS2017_1033"/>
<dbReference type="EMBL" id="CP024634">
    <property type="protein sequence ID" value="AYQ56744.1"/>
    <property type="molecule type" value="Genomic_DNA"/>
</dbReference>
<protein>
    <submittedName>
        <fullName evidence="1">Uncharacterized protein</fullName>
    </submittedName>
</protein>
<proteinExistence type="predicted"/>
<organism evidence="1 2">
    <name type="scientific">Bathymodiolus thermophilus thioautotrophic gill symbiont</name>
    <dbReference type="NCBI Taxonomy" id="2360"/>
    <lineage>
        <taxon>Bacteria</taxon>
        <taxon>Pseudomonadati</taxon>
        <taxon>Pseudomonadota</taxon>
        <taxon>Gammaproteobacteria</taxon>
        <taxon>sulfur-oxidizing symbionts</taxon>
    </lineage>
</organism>
<name>A0A3G3IMF0_9GAMM</name>
<reference evidence="1 2" key="1">
    <citation type="submission" date="2017-11" db="EMBL/GenBank/DDBJ databases">
        <title>Genome sequence of the bacterial symbiont EPR9N from a vent mussel Bathymodiolus thermophilus.</title>
        <authorList>
            <person name="Won Y.-J."/>
        </authorList>
    </citation>
    <scope>NUCLEOTIDE SEQUENCE [LARGE SCALE GENOMIC DNA]</scope>
    <source>
        <strain evidence="1 2">EPR9N</strain>
    </source>
</reference>
<sequence length="235" mass="26911">MGKSITLFVFEGEKQERQYLHVFLDRLSVNIDRIEIAWCTHIYNLHKNLKDDLGLDTFELLKEECSALSLEGYGRDDIARIYLFFDYDGHVPMADNEVIKEMLEIFDNETDKGKLLLSYPMLEALADNNSDLNFKDITTRIELGGDYKKLPLLSLKKLKELSLSDFGCLVGKHLKKANFLVNGQYENPDSLIEQHDIFNAQLTKHINPNKEVAVLSALPLFYLDYKGVSALTSLN</sequence>
<evidence type="ECO:0000313" key="2">
    <source>
        <dbReference type="Proteomes" id="UP000278334"/>
    </source>
</evidence>